<evidence type="ECO:0000313" key="2">
    <source>
        <dbReference type="Proteomes" id="UP000095751"/>
    </source>
</evidence>
<dbReference type="KEGG" id="fcy:FRACYDRAFT_232819"/>
<dbReference type="AlphaFoldDB" id="A0A1E7FWX4"/>
<dbReference type="Proteomes" id="UP000095751">
    <property type="component" value="Unassembled WGS sequence"/>
</dbReference>
<name>A0A1E7FWX4_9STRA</name>
<keyword evidence="2" id="KW-1185">Reference proteome</keyword>
<sequence>MVWGAIKNAIGFGSSAGDELDDGPTRLPQYFPIEPKGCEKHSQKLFNCLSNEATDKVRDMERVGVYKSYFNDVDTQPVDPKAAEAVALDPTNTEYPQHGDNPLDECKTFIVNYRKCCNRNLKQKRNQLLQETVRVQEEYRYQGPALTEEEK</sequence>
<organism evidence="1 2">
    <name type="scientific">Fragilariopsis cylindrus CCMP1102</name>
    <dbReference type="NCBI Taxonomy" id="635003"/>
    <lineage>
        <taxon>Eukaryota</taxon>
        <taxon>Sar</taxon>
        <taxon>Stramenopiles</taxon>
        <taxon>Ochrophyta</taxon>
        <taxon>Bacillariophyta</taxon>
        <taxon>Bacillariophyceae</taxon>
        <taxon>Bacillariophycidae</taxon>
        <taxon>Bacillariales</taxon>
        <taxon>Bacillariaceae</taxon>
        <taxon>Fragilariopsis</taxon>
    </lineage>
</organism>
<gene>
    <name evidence="1" type="ORF">FRACYDRAFT_232819</name>
</gene>
<proteinExistence type="predicted"/>
<accession>A0A1E7FWX4</accession>
<dbReference type="EMBL" id="KV784353">
    <property type="protein sequence ID" value="OEU22661.1"/>
    <property type="molecule type" value="Genomic_DNA"/>
</dbReference>
<protein>
    <submittedName>
        <fullName evidence="1">Uncharacterized protein</fullName>
    </submittedName>
</protein>
<reference evidence="1 2" key="1">
    <citation type="submission" date="2016-09" db="EMBL/GenBank/DDBJ databases">
        <title>Extensive genetic diversity and differential bi-allelic expression allows diatom success in the polar Southern Ocean.</title>
        <authorList>
            <consortium name="DOE Joint Genome Institute"/>
            <person name="Mock T."/>
            <person name="Otillar R.P."/>
            <person name="Strauss J."/>
            <person name="Dupont C."/>
            <person name="Frickenhaus S."/>
            <person name="Maumus F."/>
            <person name="Mcmullan M."/>
            <person name="Sanges R."/>
            <person name="Schmutz J."/>
            <person name="Toseland A."/>
            <person name="Valas R."/>
            <person name="Veluchamy A."/>
            <person name="Ward B.J."/>
            <person name="Allen A."/>
            <person name="Barry K."/>
            <person name="Falciatore A."/>
            <person name="Ferrante M."/>
            <person name="Fortunato A.E."/>
            <person name="Gloeckner G."/>
            <person name="Gruber A."/>
            <person name="Hipkin R."/>
            <person name="Janech M."/>
            <person name="Kroth P."/>
            <person name="Leese F."/>
            <person name="Lindquist E."/>
            <person name="Lyon B.R."/>
            <person name="Martin J."/>
            <person name="Mayer C."/>
            <person name="Parker M."/>
            <person name="Quesneville H."/>
            <person name="Raymond J."/>
            <person name="Uhlig C."/>
            <person name="Valentin K.U."/>
            <person name="Worden A.Z."/>
            <person name="Armbrust E.V."/>
            <person name="Bowler C."/>
            <person name="Green B."/>
            <person name="Moulton V."/>
            <person name="Van Oosterhout C."/>
            <person name="Grigoriev I."/>
        </authorList>
    </citation>
    <scope>NUCLEOTIDE SEQUENCE [LARGE SCALE GENOMIC DNA]</scope>
    <source>
        <strain evidence="1 2">CCMP1102</strain>
    </source>
</reference>
<dbReference type="OrthoDB" id="37579at2759"/>
<evidence type="ECO:0000313" key="1">
    <source>
        <dbReference type="EMBL" id="OEU22661.1"/>
    </source>
</evidence>
<dbReference type="InParanoid" id="A0A1E7FWX4"/>